<dbReference type="PROSITE" id="PS00356">
    <property type="entry name" value="HTH_LACI_1"/>
    <property type="match status" value="1"/>
</dbReference>
<dbReference type="GO" id="GO:0003700">
    <property type="term" value="F:DNA-binding transcription factor activity"/>
    <property type="evidence" value="ECO:0007669"/>
    <property type="project" value="TreeGrafter"/>
</dbReference>
<keyword evidence="2 5" id="KW-0238">DNA-binding</keyword>
<evidence type="ECO:0000256" key="3">
    <source>
        <dbReference type="ARBA" id="ARBA00023163"/>
    </source>
</evidence>
<dbReference type="Gene3D" id="1.10.260.40">
    <property type="entry name" value="lambda repressor-like DNA-binding domains"/>
    <property type="match status" value="1"/>
</dbReference>
<keyword evidence="3" id="KW-0804">Transcription</keyword>
<gene>
    <name evidence="5" type="ORF">GH741_16940</name>
</gene>
<evidence type="ECO:0000256" key="2">
    <source>
        <dbReference type="ARBA" id="ARBA00023125"/>
    </source>
</evidence>
<organism evidence="5 6">
    <name type="scientific">Aquibacillus halophilus</name>
    <dbReference type="NCBI Taxonomy" id="930132"/>
    <lineage>
        <taxon>Bacteria</taxon>
        <taxon>Bacillati</taxon>
        <taxon>Bacillota</taxon>
        <taxon>Bacilli</taxon>
        <taxon>Bacillales</taxon>
        <taxon>Bacillaceae</taxon>
        <taxon>Aquibacillus</taxon>
    </lineage>
</organism>
<sequence length="325" mass="36251">MKKTIKDIAEMTGVSPGTVSKVINNYSDVGESTRRKVQEALKKVGYRTKLHTKKNIIGVIYGGKVEFNHPFFVDVINMFSKEIGFLGYDLLFISRLVDNKDYLQRCKEAQVDGCIIVGGEESEQSLQELDRSDIPCIGIDIKLKGDSSSYIMTDNINLGKKVIEHFYLLGHREIAYIGGRKSAMVGSERTLGFHRAMTEFGLDAHEKWIEHGDFSEKSGYQAMKKILFQSDNIPRALFVASDLMAFGAMAAIKQHGLKIPSDIAVVGCDDIEISRYIEQPLSTMKQDKDKIGRLAAYMLIDQINGFKGTSSVIVDSELVIRNTCG</sequence>
<dbReference type="PRINTS" id="PR00036">
    <property type="entry name" value="HTHLACI"/>
</dbReference>
<dbReference type="PROSITE" id="PS50932">
    <property type="entry name" value="HTH_LACI_2"/>
    <property type="match status" value="1"/>
</dbReference>
<dbReference type="PANTHER" id="PTHR30146:SF109">
    <property type="entry name" value="HTH-TYPE TRANSCRIPTIONAL REGULATOR GALS"/>
    <property type="match status" value="1"/>
</dbReference>
<dbReference type="Pfam" id="PF13377">
    <property type="entry name" value="Peripla_BP_3"/>
    <property type="match status" value="1"/>
</dbReference>
<dbReference type="InterPro" id="IPR028082">
    <property type="entry name" value="Peripla_BP_I"/>
</dbReference>
<dbReference type="AlphaFoldDB" id="A0A6A8DSZ6"/>
<dbReference type="SMART" id="SM00354">
    <property type="entry name" value="HTH_LACI"/>
    <property type="match status" value="1"/>
</dbReference>
<dbReference type="InterPro" id="IPR010982">
    <property type="entry name" value="Lambda_DNA-bd_dom_sf"/>
</dbReference>
<comment type="caution">
    <text evidence="5">The sequence shown here is derived from an EMBL/GenBank/DDBJ whole genome shotgun (WGS) entry which is preliminary data.</text>
</comment>
<name>A0A6A8DSZ6_9BACI</name>
<dbReference type="Proteomes" id="UP000799092">
    <property type="component" value="Unassembled WGS sequence"/>
</dbReference>
<dbReference type="InterPro" id="IPR000843">
    <property type="entry name" value="HTH_LacI"/>
</dbReference>
<dbReference type="InterPro" id="IPR046335">
    <property type="entry name" value="LacI/GalR-like_sensor"/>
</dbReference>
<dbReference type="CDD" id="cd06267">
    <property type="entry name" value="PBP1_LacI_sugar_binding-like"/>
    <property type="match status" value="1"/>
</dbReference>
<evidence type="ECO:0000313" key="5">
    <source>
        <dbReference type="EMBL" id="MRH44332.1"/>
    </source>
</evidence>
<evidence type="ECO:0000259" key="4">
    <source>
        <dbReference type="PROSITE" id="PS50932"/>
    </source>
</evidence>
<dbReference type="CDD" id="cd01392">
    <property type="entry name" value="HTH_LacI"/>
    <property type="match status" value="1"/>
</dbReference>
<dbReference type="RefSeq" id="WP_153737936.1">
    <property type="nucleotide sequence ID" value="NZ_WJNG01000015.1"/>
</dbReference>
<dbReference type="PANTHER" id="PTHR30146">
    <property type="entry name" value="LACI-RELATED TRANSCRIPTIONAL REPRESSOR"/>
    <property type="match status" value="1"/>
</dbReference>
<dbReference type="Gene3D" id="3.40.50.2300">
    <property type="match status" value="2"/>
</dbReference>
<feature type="domain" description="HTH lacI-type" evidence="4">
    <location>
        <begin position="3"/>
        <end position="47"/>
    </location>
</feature>
<accession>A0A6A8DSZ6</accession>
<keyword evidence="1" id="KW-0805">Transcription regulation</keyword>
<keyword evidence="6" id="KW-1185">Reference proteome</keyword>
<protein>
    <submittedName>
        <fullName evidence="5">LacI family DNA-binding transcriptional regulator</fullName>
    </submittedName>
</protein>
<dbReference type="SUPFAM" id="SSF53822">
    <property type="entry name" value="Periplasmic binding protein-like I"/>
    <property type="match status" value="1"/>
</dbReference>
<dbReference type="GO" id="GO:0000976">
    <property type="term" value="F:transcription cis-regulatory region binding"/>
    <property type="evidence" value="ECO:0007669"/>
    <property type="project" value="TreeGrafter"/>
</dbReference>
<proteinExistence type="predicted"/>
<evidence type="ECO:0000313" key="6">
    <source>
        <dbReference type="Proteomes" id="UP000799092"/>
    </source>
</evidence>
<dbReference type="SUPFAM" id="SSF47413">
    <property type="entry name" value="lambda repressor-like DNA-binding domains"/>
    <property type="match status" value="1"/>
</dbReference>
<dbReference type="EMBL" id="WJNG01000015">
    <property type="protein sequence ID" value="MRH44332.1"/>
    <property type="molecule type" value="Genomic_DNA"/>
</dbReference>
<evidence type="ECO:0000256" key="1">
    <source>
        <dbReference type="ARBA" id="ARBA00023015"/>
    </source>
</evidence>
<dbReference type="OrthoDB" id="9775106at2"/>
<reference evidence="5" key="1">
    <citation type="submission" date="2019-11" db="EMBL/GenBank/DDBJ databases">
        <authorList>
            <person name="Li J."/>
        </authorList>
    </citation>
    <scope>NUCLEOTIDE SEQUENCE</scope>
    <source>
        <strain evidence="5">B6B</strain>
    </source>
</reference>
<dbReference type="Pfam" id="PF00356">
    <property type="entry name" value="LacI"/>
    <property type="match status" value="1"/>
</dbReference>